<protein>
    <submittedName>
        <fullName evidence="4">SULT1B1</fullName>
    </submittedName>
</protein>
<proteinExistence type="inferred from homology"/>
<organism evidence="4 5">
    <name type="scientific">Cordylochernes scorpioides</name>
    <dbReference type="NCBI Taxonomy" id="51811"/>
    <lineage>
        <taxon>Eukaryota</taxon>
        <taxon>Metazoa</taxon>
        <taxon>Ecdysozoa</taxon>
        <taxon>Arthropoda</taxon>
        <taxon>Chelicerata</taxon>
        <taxon>Arachnida</taxon>
        <taxon>Pseudoscorpiones</taxon>
        <taxon>Cheliferoidea</taxon>
        <taxon>Chernetidae</taxon>
        <taxon>Cordylochernes</taxon>
    </lineage>
</organism>
<dbReference type="EMBL" id="CP092868">
    <property type="protein sequence ID" value="UYV68932.1"/>
    <property type="molecule type" value="Genomic_DNA"/>
</dbReference>
<sequence length="362" mass="42267">MWNQGKPCKSFNEFKECASFLDLEGVRNLEDLKAPRMIMTHIPYEKCPKKEETKYIYVFRNPKDVIVSYYYFLNGILEKPLDLDSASELFLDGKLIYGDYFKDVKLWYEHRDDPNVLLVVYEEMKEDLEKSVMTIAKFLNIEEALKENPEIMKKIIKYSSVEETKRVLEADTSLIDKAKGDILKPEMIPKTAKISFVRKGIVGDWKTHLSREQEERLNERTEKEFAGIDFYEPKLARIFGKVQLLSALSYKPETSDIFITCYPKSGLNWTQYIVYLILNKGNPCKSIEEFTKASVFIDKYGADSLKSLSYPTMIKTHIPFSKHSISKEAKYIYIARNPKDVAVSYYHYLNKRLESPIDLMIS</sequence>
<accession>A0ABY6KKJ8</accession>
<evidence type="ECO:0000256" key="2">
    <source>
        <dbReference type="ARBA" id="ARBA00022679"/>
    </source>
</evidence>
<dbReference type="Pfam" id="PF00685">
    <property type="entry name" value="Sulfotransfer_1"/>
    <property type="match status" value="2"/>
</dbReference>
<dbReference type="InterPro" id="IPR027417">
    <property type="entry name" value="P-loop_NTPase"/>
</dbReference>
<dbReference type="PANTHER" id="PTHR11783">
    <property type="entry name" value="SULFOTRANSFERASE SULT"/>
    <property type="match status" value="1"/>
</dbReference>
<reference evidence="4 5" key="1">
    <citation type="submission" date="2022-01" db="EMBL/GenBank/DDBJ databases">
        <title>A chromosomal length assembly of Cordylochernes scorpioides.</title>
        <authorList>
            <person name="Zeh D."/>
            <person name="Zeh J."/>
        </authorList>
    </citation>
    <scope>NUCLEOTIDE SEQUENCE [LARGE SCALE GENOMIC DNA]</scope>
    <source>
        <strain evidence="4">IN4F17</strain>
        <tissue evidence="4">Whole Body</tissue>
    </source>
</reference>
<evidence type="ECO:0000313" key="4">
    <source>
        <dbReference type="EMBL" id="UYV68932.1"/>
    </source>
</evidence>
<dbReference type="Gene3D" id="3.40.50.300">
    <property type="entry name" value="P-loop containing nucleotide triphosphate hydrolases"/>
    <property type="match status" value="2"/>
</dbReference>
<feature type="domain" description="Sulfotransferase" evidence="3">
    <location>
        <begin position="12"/>
        <end position="227"/>
    </location>
</feature>
<evidence type="ECO:0000256" key="1">
    <source>
        <dbReference type="ARBA" id="ARBA00005771"/>
    </source>
</evidence>
<evidence type="ECO:0000313" key="5">
    <source>
        <dbReference type="Proteomes" id="UP001235939"/>
    </source>
</evidence>
<name>A0ABY6KKJ8_9ARAC</name>
<dbReference type="Proteomes" id="UP001235939">
    <property type="component" value="Chromosome 06"/>
</dbReference>
<feature type="domain" description="Sulfotransferase" evidence="3">
    <location>
        <begin position="255"/>
        <end position="350"/>
    </location>
</feature>
<comment type="similarity">
    <text evidence="1">Belongs to the sulfotransferase 1 family.</text>
</comment>
<dbReference type="SUPFAM" id="SSF52540">
    <property type="entry name" value="P-loop containing nucleoside triphosphate hydrolases"/>
    <property type="match status" value="2"/>
</dbReference>
<gene>
    <name evidence="4" type="ORF">LAZ67_6001696</name>
</gene>
<evidence type="ECO:0000259" key="3">
    <source>
        <dbReference type="Pfam" id="PF00685"/>
    </source>
</evidence>
<dbReference type="InterPro" id="IPR000863">
    <property type="entry name" value="Sulfotransferase_dom"/>
</dbReference>
<keyword evidence="2" id="KW-0808">Transferase</keyword>
<keyword evidence="5" id="KW-1185">Reference proteome</keyword>